<name>A0AAN7T4B3_9EURO</name>
<evidence type="ECO:0000313" key="3">
    <source>
        <dbReference type="EMBL" id="KAK5087949.1"/>
    </source>
</evidence>
<dbReference type="GO" id="GO:0051321">
    <property type="term" value="P:meiotic cell cycle"/>
    <property type="evidence" value="ECO:0007669"/>
    <property type="project" value="UniProtKB-KW"/>
</dbReference>
<comment type="caution">
    <text evidence="3">The sequence shown here is derived from an EMBL/GenBank/DDBJ whole genome shotgun (WGS) entry which is preliminary data.</text>
</comment>
<keyword evidence="4" id="KW-1185">Reference proteome</keyword>
<feature type="region of interest" description="Disordered" evidence="2">
    <location>
        <begin position="914"/>
        <end position="944"/>
    </location>
</feature>
<dbReference type="Pfam" id="PF08631">
    <property type="entry name" value="SPO22"/>
    <property type="match status" value="1"/>
</dbReference>
<feature type="compositionally biased region" description="Basic and acidic residues" evidence="2">
    <location>
        <begin position="914"/>
        <end position="923"/>
    </location>
</feature>
<dbReference type="GO" id="GO:0090173">
    <property type="term" value="P:regulation of synaptonemal complex assembly"/>
    <property type="evidence" value="ECO:0007669"/>
    <property type="project" value="InterPro"/>
</dbReference>
<dbReference type="InterPro" id="IPR039057">
    <property type="entry name" value="Spo22/ZIP4"/>
</dbReference>
<dbReference type="Proteomes" id="UP001309876">
    <property type="component" value="Unassembled WGS sequence"/>
</dbReference>
<dbReference type="AlphaFoldDB" id="A0AAN7T4B3"/>
<dbReference type="PANTHER" id="PTHR40375:SF2">
    <property type="entry name" value="SPORULATION-SPECIFIC PROTEIN 22"/>
    <property type="match status" value="1"/>
</dbReference>
<evidence type="ECO:0000313" key="4">
    <source>
        <dbReference type="Proteomes" id="UP001309876"/>
    </source>
</evidence>
<proteinExistence type="predicted"/>
<evidence type="ECO:0000256" key="1">
    <source>
        <dbReference type="ARBA" id="ARBA00023254"/>
    </source>
</evidence>
<dbReference type="PANTHER" id="PTHR40375">
    <property type="entry name" value="SPORULATION-SPECIFIC PROTEIN 22"/>
    <property type="match status" value="1"/>
</dbReference>
<protein>
    <submittedName>
        <fullName evidence="3">Uncharacterized protein</fullName>
    </submittedName>
</protein>
<accession>A0AAN7T4B3</accession>
<dbReference type="InterPro" id="IPR013940">
    <property type="entry name" value="Spo22/ZIP4/TEX11"/>
</dbReference>
<keyword evidence="1" id="KW-0469">Meiosis</keyword>
<reference evidence="3 4" key="1">
    <citation type="submission" date="2023-08" db="EMBL/GenBank/DDBJ databases">
        <title>Black Yeasts Isolated from many extreme environments.</title>
        <authorList>
            <person name="Coleine C."/>
            <person name="Stajich J.E."/>
            <person name="Selbmann L."/>
        </authorList>
    </citation>
    <scope>NUCLEOTIDE SEQUENCE [LARGE SCALE GENOMIC DNA]</scope>
    <source>
        <strain evidence="3 4">CCFEE 5910</strain>
    </source>
</reference>
<dbReference type="EMBL" id="JAVRRJ010000002">
    <property type="protein sequence ID" value="KAK5087949.1"/>
    <property type="molecule type" value="Genomic_DNA"/>
</dbReference>
<gene>
    <name evidence="3" type="ORF">LTR05_002165</name>
</gene>
<evidence type="ECO:0000256" key="2">
    <source>
        <dbReference type="SAM" id="MobiDB-lite"/>
    </source>
</evidence>
<sequence length="1018" mass="115097">MYSDLVSKIIDFSSHLQTSLQQSQGLLPYLCSDVLPHIASLPLPSTKFTKSQKTTLKTNAVAIWNCCNIIFTKEEPATLSGIARLRGFACLLLISIGTQNNKKCIAKLFENALVAARDCLHTDNIGLAEKLLEHVSGMQTALHTDDEAEKQQLRAGKVEYVSLRVLLHWRHNRYDLANHALIEIIPDVLQCTDEATVEKVADLCYEIGNDFLCKEKHDAYHADYAMVWLEWALDIVEKGMHAAYFRGSDLRLNVLHRYVQALNGRYATNNNIKDNDRALEIVERLRGEYGLKLSILVLDLETRFSRNDCDPDCVVQSIEDIIKTVYLIESNHRLILYYIQKLSELQHAKAMLCLKHYVSHRLVPEKHIEWAERAVVSYTGLFVQCSERDSSKALHLLEQDMDFFCDTLAHTLSPSAARAAHVLIWRMIRQTDDNGSMSISLLWCRLGLHRLFELAGESACGKLERQIVSYHLLVSNHSAARQILDQMSFGQRSNKHSRLLMFCLAMASGNDAEAQSCLNTIVNSQGEHDELLFACVGETIKYGRKLDSVRLLQRILDKHMKSAVPSVDVGALLEYTASILIDIAAQPTPPEPVADEVLTRLCCTFKNVAKLRERQSQHSNRPEGSGEMNWSYFQRQSFDLARKHANTWPGRYVIDLLDYTVKLCSPDIDALPGAAVFDSHRKQRRDAIFMQAVLYASEARHVTTQYTIEDLPQTSFDNRGKSKTSECQITLYQHVFNRFFTLKEQYQSSSLSKIEDKNHFLSQLHVLIPLAFEALLFMTATAYLSDDAVFDEISIEQFLSGCSELQPPIATYALLADILLTFASGEGKSATQLNGLQVPSLAAAKLLGNIIQALRKVNLYDLEQASRWVRCVAQLIFDDIEQTMKKHDSRERLKCDRSLTTLASVIEQAQELATLHEHSRGTNEPDAMSSKKRKRSSDNTSGYPPEELQWLVSKVFNMAVDLHALGQQHLVRHWASQAVNIATVLSKDYTDTAAGGLIELLRQNIKGLKWDVDYQLHV</sequence>
<organism evidence="3 4">
    <name type="scientific">Lithohypha guttulata</name>
    <dbReference type="NCBI Taxonomy" id="1690604"/>
    <lineage>
        <taxon>Eukaryota</taxon>
        <taxon>Fungi</taxon>
        <taxon>Dikarya</taxon>
        <taxon>Ascomycota</taxon>
        <taxon>Pezizomycotina</taxon>
        <taxon>Eurotiomycetes</taxon>
        <taxon>Chaetothyriomycetidae</taxon>
        <taxon>Chaetothyriales</taxon>
        <taxon>Trichomeriaceae</taxon>
        <taxon>Lithohypha</taxon>
    </lineage>
</organism>